<evidence type="ECO:0000256" key="1">
    <source>
        <dbReference type="SAM" id="MobiDB-lite"/>
    </source>
</evidence>
<protein>
    <submittedName>
        <fullName evidence="2">Uncharacterized protein</fullName>
    </submittedName>
</protein>
<feature type="region of interest" description="Disordered" evidence="1">
    <location>
        <begin position="152"/>
        <end position="176"/>
    </location>
</feature>
<feature type="compositionally biased region" description="Basic and acidic residues" evidence="1">
    <location>
        <begin position="156"/>
        <end position="176"/>
    </location>
</feature>
<evidence type="ECO:0000313" key="3">
    <source>
        <dbReference type="Proteomes" id="UP001287286"/>
    </source>
</evidence>
<proteinExistence type="predicted"/>
<accession>A0ABR0BFQ7</accession>
<dbReference type="Proteomes" id="UP001287286">
    <property type="component" value="Unassembled WGS sequence"/>
</dbReference>
<evidence type="ECO:0000313" key="2">
    <source>
        <dbReference type="EMBL" id="KAK4074903.1"/>
    </source>
</evidence>
<sequence length="198" mass="22521">MGTYTDAEGPCVEFTKALPDILVVAGNAYHVIGPEGDCIPRMSDELYFGPVSFIPARSVRDANYRSLPRRTADVWPAPPSGRLSPLRQPHDKRYISTPDGSSVRLIRHSLIDLDGKTHRLMMQIQLMVMSLKKESSRRKVPQPQRYHLRRGTFTSRQKEVRLRPPTRRSEFGRSDSDNARLSITDFECVAEADRIQVT</sequence>
<comment type="caution">
    <text evidence="2">The sequence shown here is derived from an EMBL/GenBank/DDBJ whole genome shotgun (WGS) entry which is preliminary data.</text>
</comment>
<keyword evidence="3" id="KW-1185">Reference proteome</keyword>
<dbReference type="EMBL" id="JAWRVI010000139">
    <property type="protein sequence ID" value="KAK4074903.1"/>
    <property type="molecule type" value="Genomic_DNA"/>
</dbReference>
<gene>
    <name evidence="2" type="ORF">Purlil1_12850</name>
</gene>
<organism evidence="2 3">
    <name type="scientific">Purpureocillium lilacinum</name>
    <name type="common">Paecilomyces lilacinus</name>
    <dbReference type="NCBI Taxonomy" id="33203"/>
    <lineage>
        <taxon>Eukaryota</taxon>
        <taxon>Fungi</taxon>
        <taxon>Dikarya</taxon>
        <taxon>Ascomycota</taxon>
        <taxon>Pezizomycotina</taxon>
        <taxon>Sordariomycetes</taxon>
        <taxon>Hypocreomycetidae</taxon>
        <taxon>Hypocreales</taxon>
        <taxon>Ophiocordycipitaceae</taxon>
        <taxon>Purpureocillium</taxon>
    </lineage>
</organism>
<feature type="region of interest" description="Disordered" evidence="1">
    <location>
        <begin position="75"/>
        <end position="98"/>
    </location>
</feature>
<reference evidence="2 3" key="1">
    <citation type="journal article" date="2024" name="Microbiol. Resour. Announc.">
        <title>Genome annotations for the ascomycete fungi Trichoderma harzianum, Trichoderma aggressivum, and Purpureocillium lilacinum.</title>
        <authorList>
            <person name="Beijen E.P.W."/>
            <person name="Ohm R.A."/>
        </authorList>
    </citation>
    <scope>NUCLEOTIDE SEQUENCE [LARGE SCALE GENOMIC DNA]</scope>
    <source>
        <strain evidence="2 3">CBS 150709</strain>
    </source>
</reference>
<name>A0ABR0BFQ7_PURLI</name>